<sequence>MDELIKCCRFVMTKENPCNKEDSSKKNEVQNIWKIRNNNKVKNRGIIGEWVCSCMEMNVQVGERRPKRREATSHAWTSLQSYASSARRRKREEDKTKFQVKKIWHDAQLDD</sequence>
<dbReference type="EMBL" id="JBEAFC010000009">
    <property type="protein sequence ID" value="KAL1539763.1"/>
    <property type="molecule type" value="Genomic_DNA"/>
</dbReference>
<dbReference type="AlphaFoldDB" id="A0ABD1G9T8"/>
<organism evidence="1 2">
    <name type="scientific">Salvia divinorum</name>
    <name type="common">Maria pastora</name>
    <name type="synonym">Diviner's sage</name>
    <dbReference type="NCBI Taxonomy" id="28513"/>
    <lineage>
        <taxon>Eukaryota</taxon>
        <taxon>Viridiplantae</taxon>
        <taxon>Streptophyta</taxon>
        <taxon>Embryophyta</taxon>
        <taxon>Tracheophyta</taxon>
        <taxon>Spermatophyta</taxon>
        <taxon>Magnoliopsida</taxon>
        <taxon>eudicotyledons</taxon>
        <taxon>Gunneridae</taxon>
        <taxon>Pentapetalae</taxon>
        <taxon>asterids</taxon>
        <taxon>lamiids</taxon>
        <taxon>Lamiales</taxon>
        <taxon>Lamiaceae</taxon>
        <taxon>Nepetoideae</taxon>
        <taxon>Mentheae</taxon>
        <taxon>Salviinae</taxon>
        <taxon>Salvia</taxon>
        <taxon>Salvia subgen. Calosphace</taxon>
    </lineage>
</organism>
<evidence type="ECO:0000313" key="2">
    <source>
        <dbReference type="Proteomes" id="UP001567538"/>
    </source>
</evidence>
<name>A0ABD1G9T8_SALDI</name>
<protein>
    <submittedName>
        <fullName evidence="1">Uncharacterized protein</fullName>
    </submittedName>
</protein>
<proteinExistence type="predicted"/>
<evidence type="ECO:0000313" key="1">
    <source>
        <dbReference type="EMBL" id="KAL1539763.1"/>
    </source>
</evidence>
<comment type="caution">
    <text evidence="1">The sequence shown here is derived from an EMBL/GenBank/DDBJ whole genome shotgun (WGS) entry which is preliminary data.</text>
</comment>
<accession>A0ABD1G9T8</accession>
<reference evidence="1 2" key="1">
    <citation type="submission" date="2024-06" db="EMBL/GenBank/DDBJ databases">
        <title>A chromosome level genome sequence of Diviner's sage (Salvia divinorum).</title>
        <authorList>
            <person name="Ford S.A."/>
            <person name="Ro D.-K."/>
            <person name="Ness R.W."/>
            <person name="Phillips M.A."/>
        </authorList>
    </citation>
    <scope>NUCLEOTIDE SEQUENCE [LARGE SCALE GENOMIC DNA]</scope>
    <source>
        <strain evidence="1">SAF-2024a</strain>
        <tissue evidence="1">Leaf</tissue>
    </source>
</reference>
<keyword evidence="2" id="KW-1185">Reference proteome</keyword>
<dbReference type="Proteomes" id="UP001567538">
    <property type="component" value="Unassembled WGS sequence"/>
</dbReference>
<gene>
    <name evidence="1" type="ORF">AAHA92_24208</name>
</gene>